<organism evidence="2 3">
    <name type="scientific">Kockovaella imperatae</name>
    <dbReference type="NCBI Taxonomy" id="4999"/>
    <lineage>
        <taxon>Eukaryota</taxon>
        <taxon>Fungi</taxon>
        <taxon>Dikarya</taxon>
        <taxon>Basidiomycota</taxon>
        <taxon>Agaricomycotina</taxon>
        <taxon>Tremellomycetes</taxon>
        <taxon>Tremellales</taxon>
        <taxon>Cuniculitremaceae</taxon>
        <taxon>Kockovaella</taxon>
    </lineage>
</organism>
<comment type="caution">
    <text evidence="2">The sequence shown here is derived from an EMBL/GenBank/DDBJ whole genome shotgun (WGS) entry which is preliminary data.</text>
</comment>
<keyword evidence="3" id="KW-1185">Reference proteome</keyword>
<dbReference type="Proteomes" id="UP000193218">
    <property type="component" value="Unassembled WGS sequence"/>
</dbReference>
<protein>
    <recommendedName>
        <fullName evidence="4">BTB domain-containing protein</fullName>
    </recommendedName>
</protein>
<gene>
    <name evidence="2" type="ORF">BD324DRAFT_130486</name>
</gene>
<dbReference type="InParanoid" id="A0A1Y1UB40"/>
<dbReference type="AlphaFoldDB" id="A0A1Y1UB40"/>
<reference evidence="2 3" key="1">
    <citation type="submission" date="2017-03" db="EMBL/GenBank/DDBJ databases">
        <title>Widespread Adenine N6-methylation of Active Genes in Fungi.</title>
        <authorList>
            <consortium name="DOE Joint Genome Institute"/>
            <person name="Mondo S.J."/>
            <person name="Dannebaum R.O."/>
            <person name="Kuo R.C."/>
            <person name="Louie K.B."/>
            <person name="Bewick A.J."/>
            <person name="Labutti K."/>
            <person name="Haridas S."/>
            <person name="Kuo A."/>
            <person name="Salamov A."/>
            <person name="Ahrendt S.R."/>
            <person name="Lau R."/>
            <person name="Bowen B.P."/>
            <person name="Lipzen A."/>
            <person name="Sullivan W."/>
            <person name="Andreopoulos W.B."/>
            <person name="Clum A."/>
            <person name="Lindquist E."/>
            <person name="Daum C."/>
            <person name="Northen T.R."/>
            <person name="Ramamoorthy G."/>
            <person name="Schmitz R.J."/>
            <person name="Gryganskyi A."/>
            <person name="Culley D."/>
            <person name="Magnuson J."/>
            <person name="James T.Y."/>
            <person name="O'Malley M.A."/>
            <person name="Stajich J.E."/>
            <person name="Spatafora J.W."/>
            <person name="Visel A."/>
            <person name="Grigoriev I.V."/>
        </authorList>
    </citation>
    <scope>NUCLEOTIDE SEQUENCE [LARGE SCALE GENOMIC DNA]</scope>
    <source>
        <strain evidence="2 3">NRRL Y-17943</strain>
    </source>
</reference>
<dbReference type="OrthoDB" id="3238622at2759"/>
<dbReference type="InterPro" id="IPR011333">
    <property type="entry name" value="SKP1/BTB/POZ_sf"/>
</dbReference>
<sequence length="250" mass="28355">MSAQTVCNDGKEWSPVYLDPRADLILVSNDKVCYRVHSHIMSLKSGLVRDMLSLPLDGQSKNAKKRSLEIDDCSPSTSVETAQDEAGGETVQDHVSTIDVDASAIVLEIYLLLLYTPDWLLRAPFTRAIGLRFEELVELQRLCDMLQTSAWNHTITTVLRQQAHADPWAAFCHAARTNDVELARQAIRAFGNQTNPATEYPDIPTLDFDKLNALWCFELFRLMFKHKRPATYHSTDSALWEKVADEFQQQ</sequence>
<evidence type="ECO:0000313" key="2">
    <source>
        <dbReference type="EMBL" id="ORX34737.1"/>
    </source>
</evidence>
<evidence type="ECO:0008006" key="4">
    <source>
        <dbReference type="Google" id="ProtNLM"/>
    </source>
</evidence>
<dbReference type="Gene3D" id="3.30.710.10">
    <property type="entry name" value="Potassium Channel Kv1.1, Chain A"/>
    <property type="match status" value="1"/>
</dbReference>
<accession>A0A1Y1UB40</accession>
<proteinExistence type="predicted"/>
<dbReference type="RefSeq" id="XP_021868979.1">
    <property type="nucleotide sequence ID" value="XM_022011986.1"/>
</dbReference>
<evidence type="ECO:0000256" key="1">
    <source>
        <dbReference type="SAM" id="MobiDB-lite"/>
    </source>
</evidence>
<name>A0A1Y1UB40_9TREE</name>
<dbReference type="EMBL" id="NBSH01000013">
    <property type="protein sequence ID" value="ORX34737.1"/>
    <property type="molecule type" value="Genomic_DNA"/>
</dbReference>
<feature type="region of interest" description="Disordered" evidence="1">
    <location>
        <begin position="63"/>
        <end position="90"/>
    </location>
</feature>
<dbReference type="GeneID" id="33553794"/>
<evidence type="ECO:0000313" key="3">
    <source>
        <dbReference type="Proteomes" id="UP000193218"/>
    </source>
</evidence>